<dbReference type="Proteomes" id="UP000291933">
    <property type="component" value="Unassembled WGS sequence"/>
</dbReference>
<feature type="compositionally biased region" description="Polar residues" evidence="6">
    <location>
        <begin position="123"/>
        <end position="136"/>
    </location>
</feature>
<feature type="transmembrane region" description="Helical" evidence="7">
    <location>
        <begin position="72"/>
        <end position="92"/>
    </location>
</feature>
<organism evidence="10 11">
    <name type="scientific">Propioniciclava tarda</name>
    <dbReference type="NCBI Taxonomy" id="433330"/>
    <lineage>
        <taxon>Bacteria</taxon>
        <taxon>Bacillati</taxon>
        <taxon>Actinomycetota</taxon>
        <taxon>Actinomycetes</taxon>
        <taxon>Propionibacteriales</taxon>
        <taxon>Propionibacteriaceae</taxon>
        <taxon>Propioniciclava</taxon>
    </lineage>
</organism>
<evidence type="ECO:0000256" key="2">
    <source>
        <dbReference type="ARBA" id="ARBA00022475"/>
    </source>
</evidence>
<feature type="region of interest" description="Disordered" evidence="6">
    <location>
        <begin position="122"/>
        <end position="144"/>
    </location>
</feature>
<accession>A0A4Q9KNZ2</accession>
<keyword evidence="4 7" id="KW-1133">Transmembrane helix</keyword>
<feature type="transmembrane region" description="Helical" evidence="7">
    <location>
        <begin position="190"/>
        <end position="208"/>
    </location>
</feature>
<proteinExistence type="predicted"/>
<name>A0A4Q9KNZ2_PROTD</name>
<feature type="domain" description="Cell wall-active antibiotics response LiaF-like C-terminal" evidence="9">
    <location>
        <begin position="259"/>
        <end position="352"/>
    </location>
</feature>
<dbReference type="RefSeq" id="WP_131171372.1">
    <property type="nucleotide sequence ID" value="NZ_FXTL01000003.1"/>
</dbReference>
<sequence length="354" mass="37095">MTNTPMLRRDSSHGVVGGVCAGLARTWQVDPLLVRAGFLVAVVISWGLGLVLYGVLWAALPADASRRTPTRNLSPTHVIAIIALLVFAISMALPEGRYAAVGLSILALLAAGWYLTRHRRRPASTTRPAEQVSQWKQPPGSPQVGLAQNPLLAVTRRAPLGGWVPIVSAVGASWLALAIVSVAAGSVRPVAYPSIALAIMAIALLASARPRGVARPRPRGLVLAGLATSLVTLSLILPSATPASQAVTQGPISASEEVIELGIGRNTVDLSQRTLTSDHEVTITGDAGSLTLLLPTDVNVEVTYQVDAGRVRTPQQSDAQGMDLQLSESYASDPAKPTLRVLVALGMGTVEVRR</sequence>
<feature type="transmembrane region" description="Helical" evidence="7">
    <location>
        <begin position="36"/>
        <end position="60"/>
    </location>
</feature>
<keyword evidence="3 7" id="KW-0812">Transmembrane</keyword>
<dbReference type="InterPro" id="IPR052027">
    <property type="entry name" value="PspC"/>
</dbReference>
<keyword evidence="5 7" id="KW-0472">Membrane</keyword>
<comment type="caution">
    <text evidence="10">The sequence shown here is derived from an EMBL/GenBank/DDBJ whole genome shotgun (WGS) entry which is preliminary data.</text>
</comment>
<dbReference type="OrthoDB" id="7359894at2"/>
<evidence type="ECO:0000259" key="8">
    <source>
        <dbReference type="Pfam" id="PF04024"/>
    </source>
</evidence>
<dbReference type="GO" id="GO:0005886">
    <property type="term" value="C:plasma membrane"/>
    <property type="evidence" value="ECO:0007669"/>
    <property type="project" value="UniProtKB-SubCell"/>
</dbReference>
<evidence type="ECO:0000259" key="9">
    <source>
        <dbReference type="Pfam" id="PF09922"/>
    </source>
</evidence>
<evidence type="ECO:0000313" key="10">
    <source>
        <dbReference type="EMBL" id="TBT95720.1"/>
    </source>
</evidence>
<dbReference type="Pfam" id="PF04024">
    <property type="entry name" value="PspC"/>
    <property type="match status" value="1"/>
</dbReference>
<dbReference type="Pfam" id="PF09922">
    <property type="entry name" value="LiaF-like_C"/>
    <property type="match status" value="1"/>
</dbReference>
<evidence type="ECO:0000256" key="1">
    <source>
        <dbReference type="ARBA" id="ARBA00004162"/>
    </source>
</evidence>
<feature type="transmembrane region" description="Helical" evidence="7">
    <location>
        <begin position="98"/>
        <end position="116"/>
    </location>
</feature>
<evidence type="ECO:0000256" key="5">
    <source>
        <dbReference type="ARBA" id="ARBA00023136"/>
    </source>
</evidence>
<dbReference type="AlphaFoldDB" id="A0A4Q9KNZ2"/>
<feature type="transmembrane region" description="Helical" evidence="7">
    <location>
        <begin position="220"/>
        <end position="240"/>
    </location>
</feature>
<keyword evidence="2" id="KW-1003">Cell membrane</keyword>
<evidence type="ECO:0000256" key="3">
    <source>
        <dbReference type="ARBA" id="ARBA00022692"/>
    </source>
</evidence>
<dbReference type="InterPro" id="IPR007168">
    <property type="entry name" value="Phageshock_PspC_N"/>
</dbReference>
<gene>
    <name evidence="10" type="ORF">ET996_04560</name>
</gene>
<protein>
    <submittedName>
        <fullName evidence="10">PspC domain-containing protein</fullName>
    </submittedName>
</protein>
<evidence type="ECO:0000256" key="7">
    <source>
        <dbReference type="SAM" id="Phobius"/>
    </source>
</evidence>
<keyword evidence="11" id="KW-1185">Reference proteome</keyword>
<dbReference type="EMBL" id="SDMR01000003">
    <property type="protein sequence ID" value="TBT95720.1"/>
    <property type="molecule type" value="Genomic_DNA"/>
</dbReference>
<reference evidence="10 11" key="1">
    <citation type="submission" date="2019-01" db="EMBL/GenBank/DDBJ databases">
        <title>Lactibacter flavus gen. nov., sp. nov., a novel bacterium of the family Propionibacteriaceae isolated from raw milk and dairy products.</title>
        <authorList>
            <person name="Huptas C."/>
            <person name="Wenning M."/>
            <person name="Breitenwieser F."/>
            <person name="Doll E."/>
            <person name="Von Neubeck M."/>
            <person name="Busse H.-J."/>
            <person name="Scherer S."/>
        </authorList>
    </citation>
    <scope>NUCLEOTIDE SEQUENCE [LARGE SCALE GENOMIC DNA]</scope>
    <source>
        <strain evidence="10 11">DSM 22130</strain>
    </source>
</reference>
<evidence type="ECO:0000256" key="6">
    <source>
        <dbReference type="SAM" id="MobiDB-lite"/>
    </source>
</evidence>
<evidence type="ECO:0000256" key="4">
    <source>
        <dbReference type="ARBA" id="ARBA00022989"/>
    </source>
</evidence>
<dbReference type="PANTHER" id="PTHR33885">
    <property type="entry name" value="PHAGE SHOCK PROTEIN C"/>
    <property type="match status" value="1"/>
</dbReference>
<dbReference type="PANTHER" id="PTHR33885:SF3">
    <property type="entry name" value="PHAGE SHOCK PROTEIN C"/>
    <property type="match status" value="1"/>
</dbReference>
<feature type="transmembrane region" description="Helical" evidence="7">
    <location>
        <begin position="160"/>
        <end position="184"/>
    </location>
</feature>
<dbReference type="InterPro" id="IPR024425">
    <property type="entry name" value="LiaF-like_C"/>
</dbReference>
<evidence type="ECO:0000313" key="11">
    <source>
        <dbReference type="Proteomes" id="UP000291933"/>
    </source>
</evidence>
<comment type="subcellular location">
    <subcellularLocation>
        <location evidence="1">Cell membrane</location>
        <topology evidence="1">Single-pass membrane protein</topology>
    </subcellularLocation>
</comment>
<feature type="domain" description="Phage shock protein PspC N-terminal" evidence="8">
    <location>
        <begin position="7"/>
        <end position="62"/>
    </location>
</feature>